<dbReference type="CDD" id="cd04690">
    <property type="entry name" value="NUDIX_Hydrolase"/>
    <property type="match status" value="1"/>
</dbReference>
<reference evidence="4 5" key="1">
    <citation type="submission" date="2020-09" db="EMBL/GenBank/DDBJ databases">
        <title>Investigation of environmental microbes.</title>
        <authorList>
            <person name="Ou Y."/>
            <person name="Kang Q."/>
        </authorList>
    </citation>
    <scope>NUCLEOTIDE SEQUENCE [LARGE SCALE GENOMIC DNA]</scope>
    <source>
        <strain evidence="4 5">KJZ-14</strain>
    </source>
</reference>
<dbReference type="RefSeq" id="WP_190725088.1">
    <property type="nucleotide sequence ID" value="NZ_CP061539.1"/>
</dbReference>
<name>A0A7H2BFH3_9MICC</name>
<dbReference type="Pfam" id="PF00293">
    <property type="entry name" value="NUDIX"/>
    <property type="match status" value="1"/>
</dbReference>
<organism evidence="4 5">
    <name type="scientific">Rothia terrae</name>
    <dbReference type="NCBI Taxonomy" id="396015"/>
    <lineage>
        <taxon>Bacteria</taxon>
        <taxon>Bacillati</taxon>
        <taxon>Actinomycetota</taxon>
        <taxon>Actinomycetes</taxon>
        <taxon>Micrococcales</taxon>
        <taxon>Micrococcaceae</taxon>
        <taxon>Rothia</taxon>
    </lineage>
</organism>
<dbReference type="Gene3D" id="3.90.79.10">
    <property type="entry name" value="Nucleoside Triphosphate Pyrophosphohydrolase"/>
    <property type="match status" value="1"/>
</dbReference>
<dbReference type="GO" id="GO:0016787">
    <property type="term" value="F:hydrolase activity"/>
    <property type="evidence" value="ECO:0007669"/>
    <property type="project" value="UniProtKB-KW"/>
</dbReference>
<evidence type="ECO:0000259" key="3">
    <source>
        <dbReference type="PROSITE" id="PS51462"/>
    </source>
</evidence>
<dbReference type="InterPro" id="IPR015797">
    <property type="entry name" value="NUDIX_hydrolase-like_dom_sf"/>
</dbReference>
<dbReference type="PANTHER" id="PTHR43046">
    <property type="entry name" value="GDP-MANNOSE MANNOSYL HYDROLASE"/>
    <property type="match status" value="1"/>
</dbReference>
<dbReference type="AlphaFoldDB" id="A0A7H2BFH3"/>
<dbReference type="KEGG" id="rter:IDM49_03885"/>
<proteinExistence type="predicted"/>
<feature type="domain" description="Nudix hydrolase" evidence="3">
    <location>
        <begin position="1"/>
        <end position="138"/>
    </location>
</feature>
<keyword evidence="5" id="KW-1185">Reference proteome</keyword>
<dbReference type="SUPFAM" id="SSF55811">
    <property type="entry name" value="Nudix"/>
    <property type="match status" value="1"/>
</dbReference>
<dbReference type="InterPro" id="IPR000086">
    <property type="entry name" value="NUDIX_hydrolase_dom"/>
</dbReference>
<gene>
    <name evidence="4" type="ORF">IDM49_03885</name>
</gene>
<dbReference type="PANTHER" id="PTHR43046:SF2">
    <property type="entry name" value="8-OXO-DGTP DIPHOSPHATASE-RELATED"/>
    <property type="match status" value="1"/>
</dbReference>
<evidence type="ECO:0000256" key="2">
    <source>
        <dbReference type="ARBA" id="ARBA00022801"/>
    </source>
</evidence>
<sequence>MGVIEVSAVVFVNEHNEILTVRKRGTTGFMMPGGKPEPGESPAQTGVREISEELGLELSEDSLCTVGIFQTAALNEPDMLVRANVFMAPRLDQETLDTLKPSAELDEFRWVQPGASDHENQAPLNLEFIFPTVARMLES</sequence>
<keyword evidence="2" id="KW-0378">Hydrolase</keyword>
<protein>
    <submittedName>
        <fullName evidence="4">NUDIX domain-containing protein</fullName>
    </submittedName>
</protein>
<dbReference type="GeneID" id="96623363"/>
<comment type="cofactor">
    <cofactor evidence="1">
        <name>Mg(2+)</name>
        <dbReference type="ChEBI" id="CHEBI:18420"/>
    </cofactor>
</comment>
<dbReference type="PROSITE" id="PS51462">
    <property type="entry name" value="NUDIX"/>
    <property type="match status" value="1"/>
</dbReference>
<evidence type="ECO:0000313" key="4">
    <source>
        <dbReference type="EMBL" id="QNV38419.1"/>
    </source>
</evidence>
<evidence type="ECO:0000313" key="5">
    <source>
        <dbReference type="Proteomes" id="UP000516404"/>
    </source>
</evidence>
<evidence type="ECO:0000256" key="1">
    <source>
        <dbReference type="ARBA" id="ARBA00001946"/>
    </source>
</evidence>
<accession>A0A7H2BFH3</accession>
<dbReference type="EMBL" id="CP061539">
    <property type="protein sequence ID" value="QNV38419.1"/>
    <property type="molecule type" value="Genomic_DNA"/>
</dbReference>
<dbReference type="Proteomes" id="UP000516404">
    <property type="component" value="Chromosome"/>
</dbReference>